<dbReference type="KEGG" id="sdyn:Mal52_30860"/>
<name>A0A517ZQ70_9PLAN</name>
<dbReference type="EMBL" id="CP036276">
    <property type="protein sequence ID" value="QDU44600.1"/>
    <property type="molecule type" value="Genomic_DNA"/>
</dbReference>
<sequence>MLVYSDDIDRKLNWKQGRAERLARQRRLPHVILPDGSIRFDPTEIEALLVRVPAVVVGSCDRGGAAQ</sequence>
<gene>
    <name evidence="1" type="ORF">Mal52_30860</name>
</gene>
<keyword evidence="2" id="KW-1185">Reference proteome</keyword>
<accession>A0A517ZQ70</accession>
<dbReference type="Proteomes" id="UP000319383">
    <property type="component" value="Chromosome"/>
</dbReference>
<reference evidence="1 2" key="1">
    <citation type="submission" date="2019-02" db="EMBL/GenBank/DDBJ databases">
        <title>Deep-cultivation of Planctomycetes and their phenomic and genomic characterization uncovers novel biology.</title>
        <authorList>
            <person name="Wiegand S."/>
            <person name="Jogler M."/>
            <person name="Boedeker C."/>
            <person name="Pinto D."/>
            <person name="Vollmers J."/>
            <person name="Rivas-Marin E."/>
            <person name="Kohn T."/>
            <person name="Peeters S.H."/>
            <person name="Heuer A."/>
            <person name="Rast P."/>
            <person name="Oberbeckmann S."/>
            <person name="Bunk B."/>
            <person name="Jeske O."/>
            <person name="Meyerdierks A."/>
            <person name="Storesund J.E."/>
            <person name="Kallscheuer N."/>
            <person name="Luecker S."/>
            <person name="Lage O.M."/>
            <person name="Pohl T."/>
            <person name="Merkel B.J."/>
            <person name="Hornburger P."/>
            <person name="Mueller R.-W."/>
            <person name="Bruemmer F."/>
            <person name="Labrenz M."/>
            <person name="Spormann A.M."/>
            <person name="Op den Camp H."/>
            <person name="Overmann J."/>
            <person name="Amann R."/>
            <person name="Jetten M.S.M."/>
            <person name="Mascher T."/>
            <person name="Medema M.H."/>
            <person name="Devos D.P."/>
            <person name="Kaster A.-K."/>
            <person name="Ovreas L."/>
            <person name="Rohde M."/>
            <person name="Galperin M.Y."/>
            <person name="Jogler C."/>
        </authorList>
    </citation>
    <scope>NUCLEOTIDE SEQUENCE [LARGE SCALE GENOMIC DNA]</scope>
    <source>
        <strain evidence="1 2">Mal52</strain>
    </source>
</reference>
<proteinExistence type="predicted"/>
<protein>
    <submittedName>
        <fullName evidence="1">Uncharacterized protein</fullName>
    </submittedName>
</protein>
<dbReference type="AlphaFoldDB" id="A0A517ZQ70"/>
<organism evidence="1 2">
    <name type="scientific">Symmachiella dynata</name>
    <dbReference type="NCBI Taxonomy" id="2527995"/>
    <lineage>
        <taxon>Bacteria</taxon>
        <taxon>Pseudomonadati</taxon>
        <taxon>Planctomycetota</taxon>
        <taxon>Planctomycetia</taxon>
        <taxon>Planctomycetales</taxon>
        <taxon>Planctomycetaceae</taxon>
        <taxon>Symmachiella</taxon>
    </lineage>
</organism>
<evidence type="ECO:0000313" key="2">
    <source>
        <dbReference type="Proteomes" id="UP000319383"/>
    </source>
</evidence>
<evidence type="ECO:0000313" key="1">
    <source>
        <dbReference type="EMBL" id="QDU44600.1"/>
    </source>
</evidence>